<dbReference type="AlphaFoldDB" id="A0A1X3CHP6"/>
<name>A0A1X3CHP6_9NEIS</name>
<evidence type="ECO:0000313" key="2">
    <source>
        <dbReference type="Proteomes" id="UP000268229"/>
    </source>
</evidence>
<organism evidence="1 2">
    <name type="scientific">Neisseria animaloris</name>
    <dbReference type="NCBI Taxonomy" id="326522"/>
    <lineage>
        <taxon>Bacteria</taxon>
        <taxon>Pseudomonadati</taxon>
        <taxon>Pseudomonadota</taxon>
        <taxon>Betaproteobacteria</taxon>
        <taxon>Neisseriales</taxon>
        <taxon>Neisseriaceae</taxon>
        <taxon>Neisseria</taxon>
    </lineage>
</organism>
<dbReference type="RefSeq" id="WP_085390999.1">
    <property type="nucleotide sequence ID" value="NZ_JBGNXI010000007.1"/>
</dbReference>
<dbReference type="EMBL" id="LR134516">
    <property type="protein sequence ID" value="VEJ21731.1"/>
    <property type="molecule type" value="Genomic_DNA"/>
</dbReference>
<proteinExistence type="predicted"/>
<sequence length="90" mass="10721">MEQLEFFAIPSPCIGVCEANSKGFCKGCLRSREERLYWLNMTDTQKHHVMHLIRMRRHKLEKLAWEKKQPVIELPDQMGFEFETEHGEES</sequence>
<evidence type="ECO:0000313" key="1">
    <source>
        <dbReference type="EMBL" id="VEJ21731.1"/>
    </source>
</evidence>
<dbReference type="PANTHER" id="PTHR35175">
    <property type="entry name" value="DUF1289 DOMAIN-CONTAINING PROTEIN"/>
    <property type="match status" value="1"/>
</dbReference>
<dbReference type="InterPro" id="IPR010710">
    <property type="entry name" value="DUF1289"/>
</dbReference>
<accession>A0A1X3CHP6</accession>
<gene>
    <name evidence="1" type="ORF">NCTC12227_01486</name>
</gene>
<protein>
    <submittedName>
        <fullName evidence="1">Predicted Fe-S protein</fullName>
    </submittedName>
</protein>
<dbReference type="OrthoDB" id="8911262at2"/>
<reference evidence="1 2" key="1">
    <citation type="submission" date="2018-12" db="EMBL/GenBank/DDBJ databases">
        <authorList>
            <consortium name="Pathogen Informatics"/>
        </authorList>
    </citation>
    <scope>NUCLEOTIDE SEQUENCE [LARGE SCALE GENOMIC DNA]</scope>
    <source>
        <strain evidence="1 2">NCTC12227</strain>
    </source>
</reference>
<dbReference type="Proteomes" id="UP000268229">
    <property type="component" value="Chromosome"/>
</dbReference>
<dbReference type="KEGG" id="nani:NCTC12227_01486"/>
<dbReference type="PANTHER" id="PTHR35175:SF1">
    <property type="entry name" value="OXIDOREDUCTASE"/>
    <property type="match status" value="1"/>
</dbReference>
<dbReference type="Pfam" id="PF06945">
    <property type="entry name" value="DUF1289"/>
    <property type="match status" value="1"/>
</dbReference>
<keyword evidence="2" id="KW-1185">Reference proteome</keyword>
<dbReference type="STRING" id="326522.BWD08_09195"/>